<dbReference type="AlphaFoldDB" id="A0AAD4SUN2"/>
<dbReference type="InterPro" id="IPR055290">
    <property type="entry name" value="At3g26010-like"/>
</dbReference>
<dbReference type="PANTHER" id="PTHR35546">
    <property type="entry name" value="F-BOX PROTEIN INTERACTION DOMAIN PROTEIN-RELATED"/>
    <property type="match status" value="1"/>
</dbReference>
<reference evidence="3" key="1">
    <citation type="submission" date="2022-04" db="EMBL/GenBank/DDBJ databases">
        <title>A functionally conserved STORR gene fusion in Papaver species that diverged 16.8 million years ago.</title>
        <authorList>
            <person name="Catania T."/>
        </authorList>
    </citation>
    <scope>NUCLEOTIDE SEQUENCE</scope>
    <source>
        <strain evidence="3">S-188037</strain>
    </source>
</reference>
<gene>
    <name evidence="3" type="ORF">MKW98_007082</name>
</gene>
<protein>
    <recommendedName>
        <fullName evidence="5">F-box domain-containing protein</fullName>
    </recommendedName>
</protein>
<evidence type="ECO:0008006" key="5">
    <source>
        <dbReference type="Google" id="ProtNLM"/>
    </source>
</evidence>
<dbReference type="InterPro" id="IPR017451">
    <property type="entry name" value="F-box-assoc_interact_dom"/>
</dbReference>
<dbReference type="Pfam" id="PF24750">
    <property type="entry name" value="b-prop_At3g26010-like"/>
    <property type="match status" value="1"/>
</dbReference>
<feature type="domain" description="F-box" evidence="1">
    <location>
        <begin position="8"/>
        <end position="42"/>
    </location>
</feature>
<dbReference type="InterPro" id="IPR056592">
    <property type="entry name" value="Beta-prop_At3g26010-like"/>
</dbReference>
<accession>A0AAD4SUN2</accession>
<feature type="domain" description="F-box protein At3g26010-like beta-propeller" evidence="2">
    <location>
        <begin position="97"/>
        <end position="299"/>
    </location>
</feature>
<evidence type="ECO:0000313" key="4">
    <source>
        <dbReference type="Proteomes" id="UP001202328"/>
    </source>
</evidence>
<evidence type="ECO:0000259" key="1">
    <source>
        <dbReference type="Pfam" id="PF00646"/>
    </source>
</evidence>
<evidence type="ECO:0000259" key="2">
    <source>
        <dbReference type="Pfam" id="PF24750"/>
    </source>
</evidence>
<dbReference type="Pfam" id="PF00646">
    <property type="entry name" value="F-box"/>
    <property type="match status" value="1"/>
</dbReference>
<organism evidence="3 4">
    <name type="scientific">Papaver atlanticum</name>
    <dbReference type="NCBI Taxonomy" id="357466"/>
    <lineage>
        <taxon>Eukaryota</taxon>
        <taxon>Viridiplantae</taxon>
        <taxon>Streptophyta</taxon>
        <taxon>Embryophyta</taxon>
        <taxon>Tracheophyta</taxon>
        <taxon>Spermatophyta</taxon>
        <taxon>Magnoliopsida</taxon>
        <taxon>Ranunculales</taxon>
        <taxon>Papaveraceae</taxon>
        <taxon>Papaveroideae</taxon>
        <taxon>Papaver</taxon>
    </lineage>
</organism>
<name>A0AAD4SUN2_9MAGN</name>
<proteinExistence type="predicted"/>
<dbReference type="PANTHER" id="PTHR35546:SF21">
    <property type="entry name" value="F-BOX DOMAIN-CONTAINING PROTEIN"/>
    <property type="match status" value="1"/>
</dbReference>
<comment type="caution">
    <text evidence="3">The sequence shown here is derived from an EMBL/GenBank/DDBJ whole genome shotgun (WGS) entry which is preliminary data.</text>
</comment>
<dbReference type="SUPFAM" id="SSF81383">
    <property type="entry name" value="F-box domain"/>
    <property type="match status" value="1"/>
</dbReference>
<evidence type="ECO:0000313" key="3">
    <source>
        <dbReference type="EMBL" id="KAI3922951.1"/>
    </source>
</evidence>
<dbReference type="NCBIfam" id="TIGR01640">
    <property type="entry name" value="F_box_assoc_1"/>
    <property type="match status" value="1"/>
</dbReference>
<dbReference type="InterPro" id="IPR036047">
    <property type="entry name" value="F-box-like_dom_sf"/>
</dbReference>
<dbReference type="EMBL" id="JAJJMB010008592">
    <property type="protein sequence ID" value="KAI3922951.1"/>
    <property type="molecule type" value="Genomic_DNA"/>
</dbReference>
<keyword evidence="4" id="KW-1185">Reference proteome</keyword>
<sequence length="383" mass="43993">MVLGLSNLDISFEVLSRLRTKSLLELKLVSKKWGNMFSDLSFMQLHSQRSTPIISGFFFQGRFQTCEDDMDNVSYIPVDREEIRVIHKTVLDFLPEKVVLMASSNGLICCRNSKTNKSFSAIYVCNPASRQWVKLDWSWSREERGMGLALVPSGSTSEFRLVNLHRLEIEYENHDDLDFIYSFDVYSTRTGKWKTSDDMCLCKYSLVKNLGIYVSGILYWLTDGDVILAFDLENEKSQLINIPVGRHPFKEGPEGCIGEFNGQLYYVTIKNTGMQVWILENYYASEWVLESCISLDTMEQDNPKIIFNAAERMENPCDQNPYMDPLAFQDGLLLMKVCSMIVSYHLETGKLKELCTYDALGPNSFINPMVLPYSMSLVPLRRL</sequence>
<dbReference type="Proteomes" id="UP001202328">
    <property type="component" value="Unassembled WGS sequence"/>
</dbReference>
<dbReference type="InterPro" id="IPR001810">
    <property type="entry name" value="F-box_dom"/>
</dbReference>